<name>A0A6I2UEZ0_9FIRM</name>
<comment type="caution">
    <text evidence="1">The sequence shown here is derived from an EMBL/GenBank/DDBJ whole genome shotgun (WGS) entry which is preliminary data.</text>
</comment>
<evidence type="ECO:0000313" key="2">
    <source>
        <dbReference type="Proteomes" id="UP000433181"/>
    </source>
</evidence>
<accession>A0A6I2UEZ0</accession>
<sequence length="105" mass="11849">MTNRDKINALSNREMAVLWDYIKSDCAGSNCVFYACPDCGGDCLKGFEAWLGLECEVEENPPAENVAEPQQEAPAERNHDKTIEDLRKAVWYINRQIQRLEGAGK</sequence>
<organism evidence="1 2">
    <name type="scientific">Anaerovibrio slackiae</name>
    <dbReference type="NCBI Taxonomy" id="2652309"/>
    <lineage>
        <taxon>Bacteria</taxon>
        <taxon>Bacillati</taxon>
        <taxon>Bacillota</taxon>
        <taxon>Negativicutes</taxon>
        <taxon>Selenomonadales</taxon>
        <taxon>Selenomonadaceae</taxon>
        <taxon>Anaerovibrio</taxon>
    </lineage>
</organism>
<dbReference type="RefSeq" id="WP_154406399.1">
    <property type="nucleotide sequence ID" value="NZ_VUNR01000005.1"/>
</dbReference>
<keyword evidence="2" id="KW-1185">Reference proteome</keyword>
<dbReference type="Proteomes" id="UP000433181">
    <property type="component" value="Unassembled WGS sequence"/>
</dbReference>
<reference evidence="1 2" key="1">
    <citation type="submission" date="2019-08" db="EMBL/GenBank/DDBJ databases">
        <title>In-depth cultivation of the pig gut microbiome towards novel bacterial diversity and tailored functional studies.</title>
        <authorList>
            <person name="Wylensek D."/>
            <person name="Hitch T.C.A."/>
            <person name="Clavel T."/>
        </authorList>
    </citation>
    <scope>NUCLEOTIDE SEQUENCE [LARGE SCALE GENOMIC DNA]</scope>
    <source>
        <strain evidence="1 2">WCA-693-APC-5D-A</strain>
    </source>
</reference>
<dbReference type="AlphaFoldDB" id="A0A6I2UEZ0"/>
<proteinExistence type="predicted"/>
<gene>
    <name evidence="1" type="ORF">FYJ84_04450</name>
</gene>
<dbReference type="EMBL" id="VUNR01000005">
    <property type="protein sequence ID" value="MSU08239.1"/>
    <property type="molecule type" value="Genomic_DNA"/>
</dbReference>
<dbReference type="GeneID" id="96778156"/>
<evidence type="ECO:0000313" key="1">
    <source>
        <dbReference type="EMBL" id="MSU08239.1"/>
    </source>
</evidence>
<protein>
    <submittedName>
        <fullName evidence="1">Uncharacterized protein</fullName>
    </submittedName>
</protein>